<comment type="caution">
    <text evidence="7">The sequence shown here is derived from an EMBL/GenBank/DDBJ whole genome shotgun (WGS) entry which is preliminary data.</text>
</comment>
<dbReference type="InterPro" id="IPR049450">
    <property type="entry name" value="ACOT8-like_C"/>
</dbReference>
<dbReference type="Gene3D" id="2.40.160.210">
    <property type="entry name" value="Acyl-CoA thioesterase, double hotdog domain"/>
    <property type="match status" value="1"/>
</dbReference>
<reference evidence="7 8" key="1">
    <citation type="submission" date="2019-04" db="EMBL/GenBank/DDBJ databases">
        <title>Aspergillus burnettii sp. nov., novel species from soil in southeast Queensland.</title>
        <authorList>
            <person name="Gilchrist C.L.M."/>
            <person name="Pitt J.I."/>
            <person name="Lange L."/>
            <person name="Lacey H.J."/>
            <person name="Vuong D."/>
            <person name="Midgley D.J."/>
            <person name="Greenfield P."/>
            <person name="Bradbury M."/>
            <person name="Lacey E."/>
            <person name="Busk P.K."/>
            <person name="Pilgaard B."/>
            <person name="Chooi Y.H."/>
            <person name="Piggott A.M."/>
        </authorList>
    </citation>
    <scope>NUCLEOTIDE SEQUENCE [LARGE SCALE GENOMIC DNA]</scope>
    <source>
        <strain evidence="7 8">FRR 5400</strain>
    </source>
</reference>
<evidence type="ECO:0000256" key="2">
    <source>
        <dbReference type="ARBA" id="ARBA00023015"/>
    </source>
</evidence>
<dbReference type="GO" id="GO:0008270">
    <property type="term" value="F:zinc ion binding"/>
    <property type="evidence" value="ECO:0007669"/>
    <property type="project" value="InterPro"/>
</dbReference>
<dbReference type="PANTHER" id="PTHR31001:SF45">
    <property type="entry name" value="ZN(II)2CYS6 TRANSCRIPTION FACTOR (EUROFUNG)"/>
    <property type="match status" value="1"/>
</dbReference>
<dbReference type="Pfam" id="PF20789">
    <property type="entry name" value="4HBT_3C"/>
    <property type="match status" value="1"/>
</dbReference>
<evidence type="ECO:0000256" key="4">
    <source>
        <dbReference type="ARBA" id="ARBA00023242"/>
    </source>
</evidence>
<dbReference type="PANTHER" id="PTHR31001">
    <property type="entry name" value="UNCHARACTERIZED TRANSCRIPTIONAL REGULATORY PROTEIN"/>
    <property type="match status" value="1"/>
</dbReference>
<dbReference type="GO" id="GO:0003677">
    <property type="term" value="F:DNA binding"/>
    <property type="evidence" value="ECO:0007669"/>
    <property type="project" value="InterPro"/>
</dbReference>
<dbReference type="AlphaFoldDB" id="A0A8H6AAF2"/>
<dbReference type="InterPro" id="IPR007219">
    <property type="entry name" value="XnlR_reg_dom"/>
</dbReference>
<dbReference type="GO" id="GO:0006351">
    <property type="term" value="P:DNA-templated transcription"/>
    <property type="evidence" value="ECO:0007669"/>
    <property type="project" value="InterPro"/>
</dbReference>
<evidence type="ECO:0000313" key="7">
    <source>
        <dbReference type="EMBL" id="KAF5863455.1"/>
    </source>
</evidence>
<dbReference type="GO" id="GO:0005634">
    <property type="term" value="C:nucleus"/>
    <property type="evidence" value="ECO:0007669"/>
    <property type="project" value="UniProtKB-SubCell"/>
</dbReference>
<evidence type="ECO:0000259" key="6">
    <source>
        <dbReference type="SMART" id="SM00906"/>
    </source>
</evidence>
<dbReference type="InterPro" id="IPR029069">
    <property type="entry name" value="HotDog_dom_sf"/>
</dbReference>
<feature type="region of interest" description="Disordered" evidence="5">
    <location>
        <begin position="383"/>
        <end position="429"/>
    </location>
</feature>
<keyword evidence="2" id="KW-0805">Transcription regulation</keyword>
<keyword evidence="4" id="KW-0539">Nucleus</keyword>
<dbReference type="CDD" id="cd12148">
    <property type="entry name" value="fungal_TF_MHR"/>
    <property type="match status" value="1"/>
</dbReference>
<dbReference type="EMBL" id="SPNV01000051">
    <property type="protein sequence ID" value="KAF5863455.1"/>
    <property type="molecule type" value="Genomic_DNA"/>
</dbReference>
<dbReference type="SUPFAM" id="SSF54637">
    <property type="entry name" value="Thioesterase/thiol ester dehydrase-isomerase"/>
    <property type="match status" value="2"/>
</dbReference>
<protein>
    <recommendedName>
        <fullName evidence="6">Xylanolytic transcriptional activator regulatory domain-containing protein</fullName>
    </recommendedName>
</protein>
<dbReference type="CDD" id="cd03444">
    <property type="entry name" value="Thioesterase_II_repeat1"/>
    <property type="match status" value="1"/>
</dbReference>
<dbReference type="Pfam" id="PF04082">
    <property type="entry name" value="Fungal_trans"/>
    <property type="match status" value="1"/>
</dbReference>
<feature type="compositionally biased region" description="Basic and acidic residues" evidence="5">
    <location>
        <begin position="383"/>
        <end position="394"/>
    </location>
</feature>
<dbReference type="InterPro" id="IPR050613">
    <property type="entry name" value="Sec_Metabolite_Reg"/>
</dbReference>
<dbReference type="CDD" id="cd03445">
    <property type="entry name" value="Thioesterase_II_repeat2"/>
    <property type="match status" value="1"/>
</dbReference>
<accession>A0A8H6AAF2</accession>
<evidence type="ECO:0000256" key="5">
    <source>
        <dbReference type="SAM" id="MobiDB-lite"/>
    </source>
</evidence>
<evidence type="ECO:0000256" key="3">
    <source>
        <dbReference type="ARBA" id="ARBA00023163"/>
    </source>
</evidence>
<proteinExistence type="predicted"/>
<dbReference type="Proteomes" id="UP000541154">
    <property type="component" value="Unassembled WGS sequence"/>
</dbReference>
<comment type="subcellular location">
    <subcellularLocation>
        <location evidence="1">Nucleus</location>
    </subcellularLocation>
</comment>
<keyword evidence="8" id="KW-1185">Reference proteome</keyword>
<name>A0A8H6AAF2_PETAA</name>
<evidence type="ECO:0000313" key="8">
    <source>
        <dbReference type="Proteomes" id="UP000541154"/>
    </source>
</evidence>
<keyword evidence="3" id="KW-0804">Transcription</keyword>
<dbReference type="InterPro" id="IPR042171">
    <property type="entry name" value="Acyl-CoA_hotdog"/>
</dbReference>
<feature type="region of interest" description="Disordered" evidence="5">
    <location>
        <begin position="442"/>
        <end position="470"/>
    </location>
</feature>
<feature type="domain" description="Xylanolytic transcriptional activator regulatory" evidence="6">
    <location>
        <begin position="627"/>
        <end position="700"/>
    </location>
</feature>
<sequence>MPAITPVDPMSFAQAMELEKVFSGNEIYLSKYPALSFDYQPGQPLSAHRSYGGHTYAQSIWAASLSLKDSGLQIHEANGYWTQAGHANRPFVYTVATLSQTRSFVLRQVTACQPTTPSEDCPFPTSDTLKPLGPVAFVLTCSFKRREHGPEYGLSLNFERYGNVLGKDPTTHPSSVYVPGPNGIGRIKLADFPGIDIRAPDLTNYNSHNAGTEHRRLHVYRASSPIGVDTNLRAALHAYVSDRASLAVLVHAFGAKELGVAGSLNHKMVFHVNAEDLAFTDKTWFTQEMSSSRGGEGRGVVESRIWSPSGRSFANHVGKKLSGDGSIFAIHDKAATGPCVHAVSAAQGPRQRRRRFPERELLERLRRYESLLRENNIKFEPLHASAAEKTHQSEDGEVSTTIKDTHPARSAAPVRQQPTEKAAARVETSHEAKDFWHLANQMSVGPEDSGDNDQRDIDSNDSSPPQDDVPETIVKKAWDQVYQTNDLNLLFASCKADVDLSSLHPEQVQIFKLWQVYLDNVNPLLKITHTPTLQPRIIDAAGNVATIRPTLEALMFSIYCVSILSLSEDECRAKLRAPREDLLKSYQFGCQQALLKCGVLRSGSRECLTALYLYLISVRPYTDPRSVSSILGLAIRIAQRMGIDKEATYSGCPALEGEMRRRLWWSLIIFDNRICEMVDYKNTMLTPIWDCRVPLNVNDFDIQPEMKVLPTSHDRPTEAMFAVVRSEIGEFIRHSPFHLDFANPSLKTIAKDIPHSPITDCDRLKSFENVIEGKYLRYCNPENPLHFMTIWMARGQLAKNRLLDHYSKCSSLQQTDAQRDTAISYALTILECDTKLMTSPLTKRYLWLTQNHFPFPAYIHILKDLKNRPIVECVDRIWATMSDNYVTRCKDVQKTGPLFDFFSMLVLQAWKAREAVLEQSHKPLQLPLIVSNIKQKMDQMIVNAEGSDAKQPKYAFNMDIDTLTTTMSMGLGSYGLLYGMEAPGFPSPGLIDYSDMTGQGIINGEGDQPDWATTDWYPMHDQNW</sequence>
<gene>
    <name evidence="7" type="ORF">ETB97_010086</name>
</gene>
<dbReference type="SMART" id="SM00906">
    <property type="entry name" value="Fungal_trans"/>
    <property type="match status" value="1"/>
</dbReference>
<organism evidence="7 8">
    <name type="scientific">Petromyces alliaceus</name>
    <name type="common">Aspergillus alliaceus</name>
    <dbReference type="NCBI Taxonomy" id="209559"/>
    <lineage>
        <taxon>Eukaryota</taxon>
        <taxon>Fungi</taxon>
        <taxon>Dikarya</taxon>
        <taxon>Ascomycota</taxon>
        <taxon>Pezizomycotina</taxon>
        <taxon>Eurotiomycetes</taxon>
        <taxon>Eurotiomycetidae</taxon>
        <taxon>Eurotiales</taxon>
        <taxon>Aspergillaceae</taxon>
        <taxon>Aspergillus</taxon>
        <taxon>Aspergillus subgen. Circumdati</taxon>
    </lineage>
</organism>
<evidence type="ECO:0000256" key="1">
    <source>
        <dbReference type="ARBA" id="ARBA00004123"/>
    </source>
</evidence>